<comment type="caution">
    <text evidence="1">The sequence shown here is derived from an EMBL/GenBank/DDBJ whole genome shotgun (WGS) entry which is preliminary data.</text>
</comment>
<dbReference type="AlphaFoldDB" id="A0A2W0H6S3"/>
<organism evidence="1 2">
    <name type="scientific">Alteribacter lacisalsi</name>
    <dbReference type="NCBI Taxonomy" id="2045244"/>
    <lineage>
        <taxon>Bacteria</taxon>
        <taxon>Bacillati</taxon>
        <taxon>Bacillota</taxon>
        <taxon>Bacilli</taxon>
        <taxon>Bacillales</taxon>
        <taxon>Bacillaceae</taxon>
        <taxon>Alteribacter</taxon>
    </lineage>
</organism>
<evidence type="ECO:0000313" key="2">
    <source>
        <dbReference type="Proteomes" id="UP000248066"/>
    </source>
</evidence>
<evidence type="ECO:0008006" key="3">
    <source>
        <dbReference type="Google" id="ProtNLM"/>
    </source>
</evidence>
<reference evidence="1 2" key="1">
    <citation type="submission" date="2017-10" db="EMBL/GenBank/DDBJ databases">
        <title>Bacillus sp. nov., a halophilic bacterium isolated from a Yangshapao Lake.</title>
        <authorList>
            <person name="Wang H."/>
        </authorList>
    </citation>
    <scope>NUCLEOTIDE SEQUENCE [LARGE SCALE GENOMIC DNA]</scope>
    <source>
        <strain evidence="1 2">YSP-3</strain>
    </source>
</reference>
<dbReference type="Pfam" id="PF16147">
    <property type="entry name" value="DUF4855"/>
    <property type="match status" value="1"/>
</dbReference>
<sequence length="355" mass="41082">MRLSDETVLTYTAEADCKGVMPMSGGTYLSARDHSMNNHLAVLMMGKLVPGTETVWNPEELRYYLTYVLNGKSIDTLFGGLIFNPVSGKSHRFIHPMYAGYGESAEKQDWDWVIDELFRSGRNIDAAQQAARTKTDIWVCLPYPGPGQRSFGRVNGKVLDFTVEDDRYAAVIDWADRFLARWKEEEGKLTKLTFRGFVWQREAILLPDRPLVTRVNAALKNRKVKTIWLPNYGSAGVIDWKERGFDLVGVNPNYYGNTDHDLNWMRNTAVFTKHYGMGLQINYGKGYIFNDTHLLDYLNLGTAEQYGYQENCFMVYQLHQRTMKEAYEKHLLDYIRIYSFTKNIYQRVHYPGIAY</sequence>
<dbReference type="EMBL" id="PDOF01000001">
    <property type="protein sequence ID" value="PYZ97563.1"/>
    <property type="molecule type" value="Genomic_DNA"/>
</dbReference>
<name>A0A2W0H6S3_9BACI</name>
<proteinExistence type="predicted"/>
<gene>
    <name evidence="1" type="ORF">CR205_02915</name>
</gene>
<dbReference type="Proteomes" id="UP000248066">
    <property type="component" value="Unassembled WGS sequence"/>
</dbReference>
<accession>A0A2W0H6S3</accession>
<dbReference type="InterPro" id="IPR032329">
    <property type="entry name" value="DUF4855"/>
</dbReference>
<protein>
    <recommendedName>
        <fullName evidence="3">DUF4855 domain-containing protein</fullName>
    </recommendedName>
</protein>
<keyword evidence="2" id="KW-1185">Reference proteome</keyword>
<evidence type="ECO:0000313" key="1">
    <source>
        <dbReference type="EMBL" id="PYZ97563.1"/>
    </source>
</evidence>